<dbReference type="SUPFAM" id="SSF50249">
    <property type="entry name" value="Nucleic acid-binding proteins"/>
    <property type="match status" value="1"/>
</dbReference>
<dbReference type="GO" id="GO:0005634">
    <property type="term" value="C:nucleus"/>
    <property type="evidence" value="ECO:0007669"/>
    <property type="project" value="UniProtKB-SubCell"/>
</dbReference>
<evidence type="ECO:0000256" key="3">
    <source>
        <dbReference type="ARBA" id="ARBA00022664"/>
    </source>
</evidence>
<feature type="non-terminal residue" evidence="13">
    <location>
        <position position="420"/>
    </location>
</feature>
<evidence type="ECO:0000256" key="10">
    <source>
        <dbReference type="ARBA" id="ARBA00044624"/>
    </source>
</evidence>
<keyword evidence="7" id="KW-0506">mRNA capping</keyword>
<evidence type="ECO:0000313" key="13">
    <source>
        <dbReference type="EMBL" id="JAP96043.1"/>
    </source>
</evidence>
<evidence type="ECO:0000256" key="6">
    <source>
        <dbReference type="ARBA" id="ARBA00022741"/>
    </source>
</evidence>
<evidence type="ECO:0000256" key="7">
    <source>
        <dbReference type="ARBA" id="ARBA00023042"/>
    </source>
</evidence>
<evidence type="ECO:0000256" key="5">
    <source>
        <dbReference type="ARBA" id="ARBA00022695"/>
    </source>
</evidence>
<keyword evidence="4" id="KW-0808">Transferase</keyword>
<dbReference type="InterPro" id="IPR012340">
    <property type="entry name" value="NA-bd_OB-fold"/>
</dbReference>
<dbReference type="Gene3D" id="2.40.50.140">
    <property type="entry name" value="Nucleic acid-binding proteins"/>
    <property type="match status" value="1"/>
</dbReference>
<evidence type="ECO:0000259" key="12">
    <source>
        <dbReference type="Pfam" id="PF03919"/>
    </source>
</evidence>
<dbReference type="GO" id="GO:0005524">
    <property type="term" value="F:ATP binding"/>
    <property type="evidence" value="ECO:0007669"/>
    <property type="project" value="InterPro"/>
</dbReference>
<name>A0A146KH90_9EUKA</name>
<evidence type="ECO:0000256" key="8">
    <source>
        <dbReference type="ARBA" id="ARBA00023134"/>
    </source>
</evidence>
<keyword evidence="5" id="KW-0548">Nucleotidyltransferase</keyword>
<dbReference type="GO" id="GO:0006370">
    <property type="term" value="P:7-methylguanosine mRNA capping"/>
    <property type="evidence" value="ECO:0007669"/>
    <property type="project" value="UniProtKB-KW"/>
</dbReference>
<feature type="domain" description="mRNA capping enzyme C-terminal" evidence="12">
    <location>
        <begin position="246"/>
        <end position="390"/>
    </location>
</feature>
<evidence type="ECO:0000256" key="1">
    <source>
        <dbReference type="ARBA" id="ARBA00004123"/>
    </source>
</evidence>
<evidence type="ECO:0000259" key="11">
    <source>
        <dbReference type="Pfam" id="PF01331"/>
    </source>
</evidence>
<keyword evidence="6" id="KW-0547">Nucleotide-binding</keyword>
<dbReference type="GO" id="GO:0005525">
    <property type="term" value="F:GTP binding"/>
    <property type="evidence" value="ECO:0007669"/>
    <property type="project" value="UniProtKB-KW"/>
</dbReference>
<sequence length="420" mass="49184">EDLQIFMQNQITIMINQNRVKFPGAQPISVEPRKHISIIANKDFKVCEKTDGTRFLLYMDLEPYTKELSEENQGTLIKELDHRLVDIYFIDRDYKFYSCKASIRYYKLKEMIKSVALIKNFKLLLDGELVCDKQDGKEELNYYLFDCLFCSTSFVNQFFTPRLEKANSCIQIFRLINKLSSKDVEIIAVNMKQKNFKDKTGIQQILDESKRLNHHSDGIIFTQEERQYEFGTTSAILKWKPKKEITVDLQMTLSVRACGILKTGVDPINITKESYEYKKVYQQQLHVSSSGFKEESPIEQSGIYVIDELKYKKTQVMIEKAKNSLIVEVYWNTEKQIEQLQFVCEHDGKQIYKIVTNKGGWELNKVRTDKYLPNDRFVYDSVIRSYDQFIGIAEMIEIINGKKKVPGVNTKPNVFVRVKQ</sequence>
<dbReference type="GO" id="GO:0004484">
    <property type="term" value="F:mRNA guanylyltransferase activity"/>
    <property type="evidence" value="ECO:0007669"/>
    <property type="project" value="UniProtKB-EC"/>
</dbReference>
<dbReference type="InterPro" id="IPR001339">
    <property type="entry name" value="mRNA_cap_enzyme_adenylation"/>
</dbReference>
<comment type="catalytic activity">
    <reaction evidence="10">
        <text>a 5'-end diphospho-ribonucleoside in mRNA + GTP + H(+) = a 5'-end (5'-triphosphoguanosine)-ribonucleoside in mRNA + diphosphate</text>
        <dbReference type="Rhea" id="RHEA:67012"/>
        <dbReference type="Rhea" id="RHEA-COMP:17165"/>
        <dbReference type="Rhea" id="RHEA-COMP:17166"/>
        <dbReference type="ChEBI" id="CHEBI:15378"/>
        <dbReference type="ChEBI" id="CHEBI:33019"/>
        <dbReference type="ChEBI" id="CHEBI:37565"/>
        <dbReference type="ChEBI" id="CHEBI:167616"/>
        <dbReference type="ChEBI" id="CHEBI:167617"/>
        <dbReference type="EC" id="2.7.7.50"/>
    </reaction>
    <physiologicalReaction direction="left-to-right" evidence="10">
        <dbReference type="Rhea" id="RHEA:67013"/>
    </physiologicalReaction>
</comment>
<protein>
    <recommendedName>
        <fullName evidence="2">mRNA guanylyltransferase</fullName>
        <ecNumber evidence="2">2.7.7.50</ecNumber>
    </recommendedName>
</protein>
<proteinExistence type="predicted"/>
<dbReference type="Pfam" id="PF01331">
    <property type="entry name" value="mRNA_cap_enzyme"/>
    <property type="match status" value="1"/>
</dbReference>
<feature type="domain" description="mRNA capping enzyme adenylation" evidence="11">
    <location>
        <begin position="26"/>
        <end position="240"/>
    </location>
</feature>
<dbReference type="PANTHER" id="PTHR10367:SF17">
    <property type="entry name" value="MRNA-CAPPING ENZYME"/>
    <property type="match status" value="1"/>
</dbReference>
<dbReference type="PANTHER" id="PTHR10367">
    <property type="entry name" value="MRNA-CAPPING ENZYME"/>
    <property type="match status" value="1"/>
</dbReference>
<dbReference type="SUPFAM" id="SSF56091">
    <property type="entry name" value="DNA ligase/mRNA capping enzyme, catalytic domain"/>
    <property type="match status" value="1"/>
</dbReference>
<dbReference type="CDD" id="cd07895">
    <property type="entry name" value="Adenylation_mRNA_capping"/>
    <property type="match status" value="1"/>
</dbReference>
<dbReference type="InterPro" id="IPR051029">
    <property type="entry name" value="mRNA_Capping_Enz/RNA_Phosphat"/>
</dbReference>
<accession>A0A146KH90</accession>
<dbReference type="EMBL" id="GDID01000563">
    <property type="protein sequence ID" value="JAP96043.1"/>
    <property type="molecule type" value="Transcribed_RNA"/>
</dbReference>
<dbReference type="Gene3D" id="3.30.470.30">
    <property type="entry name" value="DNA ligase/mRNA capping enzyme"/>
    <property type="match status" value="1"/>
</dbReference>
<keyword evidence="3" id="KW-0507">mRNA processing</keyword>
<organism evidence="13">
    <name type="scientific">Trepomonas sp. PC1</name>
    <dbReference type="NCBI Taxonomy" id="1076344"/>
    <lineage>
        <taxon>Eukaryota</taxon>
        <taxon>Metamonada</taxon>
        <taxon>Diplomonadida</taxon>
        <taxon>Hexamitidae</taxon>
        <taxon>Hexamitinae</taxon>
        <taxon>Trepomonas</taxon>
    </lineage>
</organism>
<dbReference type="InterPro" id="IPR013846">
    <property type="entry name" value="mRNA_cap_enzyme_C"/>
</dbReference>
<dbReference type="EC" id="2.7.7.50" evidence="2"/>
<evidence type="ECO:0000256" key="2">
    <source>
        <dbReference type="ARBA" id="ARBA00012475"/>
    </source>
</evidence>
<evidence type="ECO:0000256" key="9">
    <source>
        <dbReference type="ARBA" id="ARBA00023242"/>
    </source>
</evidence>
<dbReference type="Pfam" id="PF03919">
    <property type="entry name" value="mRNA_cap_C"/>
    <property type="match status" value="1"/>
</dbReference>
<dbReference type="AlphaFoldDB" id="A0A146KH90"/>
<keyword evidence="9" id="KW-0539">Nucleus</keyword>
<gene>
    <name evidence="13" type="ORF">TPC1_10755</name>
</gene>
<evidence type="ECO:0000256" key="4">
    <source>
        <dbReference type="ARBA" id="ARBA00022679"/>
    </source>
</evidence>
<comment type="subcellular location">
    <subcellularLocation>
        <location evidence="1">Nucleus</location>
    </subcellularLocation>
</comment>
<reference evidence="13" key="1">
    <citation type="submission" date="2015-07" db="EMBL/GenBank/DDBJ databases">
        <title>Adaptation to a free-living lifestyle via gene acquisitions in the diplomonad Trepomonas sp. PC1.</title>
        <authorList>
            <person name="Xu F."/>
            <person name="Jerlstrom-Hultqvist J."/>
            <person name="Kolisko M."/>
            <person name="Simpson A.G.B."/>
            <person name="Roger A.J."/>
            <person name="Svard S.G."/>
            <person name="Andersson J.O."/>
        </authorList>
    </citation>
    <scope>NUCLEOTIDE SEQUENCE</scope>
    <source>
        <strain evidence="13">PC1</strain>
    </source>
</reference>
<keyword evidence="8" id="KW-0342">GTP-binding</keyword>
<feature type="non-terminal residue" evidence="13">
    <location>
        <position position="1"/>
    </location>
</feature>